<comment type="caution">
    <text evidence="1">The sequence shown here is derived from an EMBL/GenBank/DDBJ whole genome shotgun (WGS) entry which is preliminary data.</text>
</comment>
<evidence type="ECO:0008006" key="2">
    <source>
        <dbReference type="Google" id="ProtNLM"/>
    </source>
</evidence>
<sequence>MNKLPTYDDVAAAAGAGVPCIFAAWGYGTASMAAGSAAVAAGLAEAAEIANRLLPA</sequence>
<proteinExistence type="predicted"/>
<protein>
    <recommendedName>
        <fullName evidence="2">Nitronate monooxygenase</fullName>
    </recommendedName>
</protein>
<accession>A0A1J5QL68</accession>
<evidence type="ECO:0000313" key="1">
    <source>
        <dbReference type="EMBL" id="OIQ84281.1"/>
    </source>
</evidence>
<dbReference type="AlphaFoldDB" id="A0A1J5QL68"/>
<name>A0A1J5QL68_9ZZZZ</name>
<reference evidence="1" key="1">
    <citation type="submission" date="2016-10" db="EMBL/GenBank/DDBJ databases">
        <title>Sequence of Gallionella enrichment culture.</title>
        <authorList>
            <person name="Poehlein A."/>
            <person name="Muehling M."/>
            <person name="Daniel R."/>
        </authorList>
    </citation>
    <scope>NUCLEOTIDE SEQUENCE</scope>
</reference>
<gene>
    <name evidence="1" type="ORF">GALL_339100</name>
</gene>
<dbReference type="EMBL" id="MLJW01000630">
    <property type="protein sequence ID" value="OIQ84281.1"/>
    <property type="molecule type" value="Genomic_DNA"/>
</dbReference>
<organism evidence="1">
    <name type="scientific">mine drainage metagenome</name>
    <dbReference type="NCBI Taxonomy" id="410659"/>
    <lineage>
        <taxon>unclassified sequences</taxon>
        <taxon>metagenomes</taxon>
        <taxon>ecological metagenomes</taxon>
    </lineage>
</organism>